<dbReference type="CDD" id="cd01671">
    <property type="entry name" value="CARD"/>
    <property type="match status" value="1"/>
</dbReference>
<keyword evidence="3" id="KW-1185">Reference proteome</keyword>
<reference evidence="2 3" key="1">
    <citation type="submission" date="2013-11" db="EMBL/GenBank/DDBJ databases">
        <title>Draft genome of the bovine lungworm Dictyocaulus viviparus.</title>
        <authorList>
            <person name="Mitreva M."/>
        </authorList>
    </citation>
    <scope>NUCLEOTIDE SEQUENCE [LARGE SCALE GENOMIC DNA]</scope>
    <source>
        <strain evidence="2 3">HannoverDv2000</strain>
    </source>
</reference>
<sequence length="100" mass="11381">MMRKERRQLLDRCLIDLCREMEVENVLIYLQGKGIFTDAVVDKVLCSGSVTSQRAAVVRAVKSRGDRAFEAFFRALLHARQLHLAELLRPLVDIGVLQTL</sequence>
<evidence type="ECO:0000313" key="3">
    <source>
        <dbReference type="Proteomes" id="UP000053766"/>
    </source>
</evidence>
<dbReference type="STRING" id="29172.A0A0D8Y760"/>
<dbReference type="Gene3D" id="1.10.533.10">
    <property type="entry name" value="Death Domain, Fas"/>
    <property type="match status" value="1"/>
</dbReference>
<dbReference type="InterPro" id="IPR001315">
    <property type="entry name" value="CARD"/>
</dbReference>
<dbReference type="EMBL" id="KN716206">
    <property type="protein sequence ID" value="KJH50426.1"/>
    <property type="molecule type" value="Genomic_DNA"/>
</dbReference>
<reference evidence="3" key="2">
    <citation type="journal article" date="2016" name="Sci. Rep.">
        <title>Dictyocaulus viviparus genome, variome and transcriptome elucidate lungworm biology and support future intervention.</title>
        <authorList>
            <person name="McNulty S.N."/>
            <person name="Strube C."/>
            <person name="Rosa B.A."/>
            <person name="Martin J.C."/>
            <person name="Tyagi R."/>
            <person name="Choi Y.J."/>
            <person name="Wang Q."/>
            <person name="Hallsworth Pepin K."/>
            <person name="Zhang X."/>
            <person name="Ozersky P."/>
            <person name="Wilson R.K."/>
            <person name="Sternberg P.W."/>
            <person name="Gasser R.B."/>
            <person name="Mitreva M."/>
        </authorList>
    </citation>
    <scope>NUCLEOTIDE SEQUENCE [LARGE SCALE GENOMIC DNA]</scope>
    <source>
        <strain evidence="3">HannoverDv2000</strain>
    </source>
</reference>
<name>A0A0D8Y760_DICVI</name>
<dbReference type="PROSITE" id="PS50209">
    <property type="entry name" value="CARD"/>
    <property type="match status" value="1"/>
</dbReference>
<dbReference type="PANTHER" id="PTHR15034">
    <property type="entry name" value="DEATH DOMAIN-CONTAINING PROTEIN CRADD"/>
    <property type="match status" value="1"/>
</dbReference>
<dbReference type="InterPro" id="IPR011029">
    <property type="entry name" value="DEATH-like_dom_sf"/>
</dbReference>
<accession>A0A0D8Y760</accession>
<dbReference type="Pfam" id="PF00619">
    <property type="entry name" value="CARD"/>
    <property type="match status" value="1"/>
</dbReference>
<dbReference type="GO" id="GO:0042981">
    <property type="term" value="P:regulation of apoptotic process"/>
    <property type="evidence" value="ECO:0007669"/>
    <property type="project" value="InterPro"/>
</dbReference>
<dbReference type="AlphaFoldDB" id="A0A0D8Y760"/>
<dbReference type="GO" id="GO:0002020">
    <property type="term" value="F:protease binding"/>
    <property type="evidence" value="ECO:0007669"/>
    <property type="project" value="InterPro"/>
</dbReference>
<evidence type="ECO:0000313" key="2">
    <source>
        <dbReference type="EMBL" id="KJH50426.1"/>
    </source>
</evidence>
<dbReference type="InterPro" id="IPR037939">
    <property type="entry name" value="CRADD"/>
</dbReference>
<dbReference type="SMART" id="SM00114">
    <property type="entry name" value="CARD"/>
    <property type="match status" value="1"/>
</dbReference>
<feature type="domain" description="CARD" evidence="1">
    <location>
        <begin position="1"/>
        <end position="91"/>
    </location>
</feature>
<evidence type="ECO:0000259" key="1">
    <source>
        <dbReference type="PROSITE" id="PS50209"/>
    </source>
</evidence>
<protein>
    <submittedName>
        <fullName evidence="2">Caspase recruitment domain protein</fullName>
    </submittedName>
</protein>
<dbReference type="SUPFAM" id="SSF47986">
    <property type="entry name" value="DEATH domain"/>
    <property type="match status" value="1"/>
</dbReference>
<dbReference type="OrthoDB" id="6114029at2759"/>
<dbReference type="PANTHER" id="PTHR15034:SF5">
    <property type="entry name" value="DEATH DOMAIN-CONTAINING PROTEIN CRADD"/>
    <property type="match status" value="1"/>
</dbReference>
<gene>
    <name evidence="2" type="ORF">DICVIV_03437</name>
</gene>
<dbReference type="GO" id="GO:0070513">
    <property type="term" value="F:death domain binding"/>
    <property type="evidence" value="ECO:0007669"/>
    <property type="project" value="InterPro"/>
</dbReference>
<dbReference type="Proteomes" id="UP000053766">
    <property type="component" value="Unassembled WGS sequence"/>
</dbReference>
<proteinExistence type="predicted"/>
<organism evidence="2 3">
    <name type="scientific">Dictyocaulus viviparus</name>
    <name type="common">Bovine lungworm</name>
    <dbReference type="NCBI Taxonomy" id="29172"/>
    <lineage>
        <taxon>Eukaryota</taxon>
        <taxon>Metazoa</taxon>
        <taxon>Ecdysozoa</taxon>
        <taxon>Nematoda</taxon>
        <taxon>Chromadorea</taxon>
        <taxon>Rhabditida</taxon>
        <taxon>Rhabditina</taxon>
        <taxon>Rhabditomorpha</taxon>
        <taxon>Strongyloidea</taxon>
        <taxon>Metastrongylidae</taxon>
        <taxon>Dictyocaulus</taxon>
    </lineage>
</organism>